<keyword evidence="2" id="KW-1185">Reference proteome</keyword>
<gene>
    <name evidence="1" type="ORF">NYR97_07085</name>
</gene>
<reference evidence="1 2" key="1">
    <citation type="submission" date="2022-08" db="EMBL/GenBank/DDBJ databases">
        <title>Whole genome sequencing-based tracing of a 2022 introduction and outbreak of Xanthomonas hortorum pv. pelargonii.</title>
        <authorList>
            <person name="Iruegas-Bocardo F."/>
            <person name="Weisberg A.K."/>
            <person name="Riutta E.R."/>
            <person name="Kilday K."/>
            <person name="Bonkowski J.C."/>
            <person name="Creswell T."/>
            <person name="Daughtrey M.L."/>
            <person name="Rane K."/>
            <person name="Grunwald N.J."/>
            <person name="Chang J.H."/>
            <person name="Putnam M.L."/>
        </authorList>
    </citation>
    <scope>NUCLEOTIDE SEQUENCE [LARGE SCALE GENOMIC DNA]</scope>
    <source>
        <strain evidence="1 2">22-323</strain>
    </source>
</reference>
<dbReference type="AlphaFoldDB" id="A0AAU0BET8"/>
<dbReference type="EMBL" id="CP103836">
    <property type="protein sequence ID" value="WOB51130.1"/>
    <property type="molecule type" value="Genomic_DNA"/>
</dbReference>
<proteinExistence type="predicted"/>
<dbReference type="Proteomes" id="UP001302716">
    <property type="component" value="Chromosome"/>
</dbReference>
<evidence type="ECO:0000313" key="2">
    <source>
        <dbReference type="Proteomes" id="UP001302716"/>
    </source>
</evidence>
<accession>A0AAU0BET8</accession>
<organism evidence="1 2">
    <name type="scientific">Xanthomonas hydrangeae</name>
    <dbReference type="NCBI Taxonomy" id="2775159"/>
    <lineage>
        <taxon>Bacteria</taxon>
        <taxon>Pseudomonadati</taxon>
        <taxon>Pseudomonadota</taxon>
        <taxon>Gammaproteobacteria</taxon>
        <taxon>Lysobacterales</taxon>
        <taxon>Lysobacteraceae</taxon>
        <taxon>Xanthomonas</taxon>
    </lineage>
</organism>
<evidence type="ECO:0008006" key="3">
    <source>
        <dbReference type="Google" id="ProtNLM"/>
    </source>
</evidence>
<sequence>MVEFFEKWFGAKRRLIGPLDISEAKIRHESLIPYVAVLELDGAKHVLDIAGDWVAVRFFDSYQRVFLIYDFKRIEGDRIFLSRAMHFEYESDAHEAENSVTFVFAFDGSILIEKRNLATGDISEIKSHGETSPNWDIYPSFGSYNNLCRVSRV</sequence>
<protein>
    <recommendedName>
        <fullName evidence="3">Lytic transglycosylase</fullName>
    </recommendedName>
</protein>
<name>A0AAU0BET8_9XANT</name>
<dbReference type="RefSeq" id="WP_316697267.1">
    <property type="nucleotide sequence ID" value="NZ_CP103836.1"/>
</dbReference>
<evidence type="ECO:0000313" key="1">
    <source>
        <dbReference type="EMBL" id="WOB51130.1"/>
    </source>
</evidence>